<protein>
    <submittedName>
        <fullName evidence="3">DNA circularization N-terminal domain-containing protein</fullName>
    </submittedName>
</protein>
<evidence type="ECO:0000313" key="3">
    <source>
        <dbReference type="EMBL" id="MFC5421021.1"/>
    </source>
</evidence>
<feature type="domain" description="DNA circulation N-terminal" evidence="2">
    <location>
        <begin position="14"/>
        <end position="98"/>
    </location>
</feature>
<comment type="caution">
    <text evidence="3">The sequence shown here is derived from an EMBL/GenBank/DDBJ whole genome shotgun (WGS) entry which is preliminary data.</text>
</comment>
<name>A0ABW0IRV0_9HYPH</name>
<accession>A0ABW0IRV0</accession>
<feature type="transmembrane region" description="Helical" evidence="1">
    <location>
        <begin position="139"/>
        <end position="165"/>
    </location>
</feature>
<evidence type="ECO:0000259" key="2">
    <source>
        <dbReference type="Pfam" id="PF07157"/>
    </source>
</evidence>
<keyword evidence="1" id="KW-0472">Membrane</keyword>
<dbReference type="EMBL" id="JBHSLW010000024">
    <property type="protein sequence ID" value="MFC5421021.1"/>
    <property type="molecule type" value="Genomic_DNA"/>
</dbReference>
<keyword evidence="1" id="KW-0812">Transmembrane</keyword>
<feature type="transmembrane region" description="Helical" evidence="1">
    <location>
        <begin position="172"/>
        <end position="194"/>
    </location>
</feature>
<keyword evidence="4" id="KW-1185">Reference proteome</keyword>
<evidence type="ECO:0000256" key="1">
    <source>
        <dbReference type="SAM" id="Phobius"/>
    </source>
</evidence>
<sequence>MLNFANPGSLLPGLRPAAWRGVTFWVIDASHTVGRRIHATLYPGLDLKTHDDTGPLDGPIRLSGLIIGDDYVSKAEALGRAFRSPGSGTLMHPWRGPIDCVLLRPAEISFAADELRVARVECEFDPTGDGPLGGLAGGLLGGLLGGAFGSLTGLLGAVGGLLGAATGLIGSVLSVALMPLSIFSFAVGAVGTVFSIASNIVGAVVQAAVLVPLARGLAGAFSRAIGNSDRRIVAASLADLVGRYPATLGAAFRPQPPAALGPSAESAALQAAGLASAGTAGTARTAAQAPAPEPRAGASLMFTIAAVIAARAADPSVPPPPGGSGNPVLDAVLAPFADPVAARLPGISDAIAAGAALASAGLPGRAPVTATERLIYLAAETAFVSEAVSLMAEIEFESRQEAQAWQGWAELALSGASTRAAGLAGEAPAVVAALWQGLEATSARLAIDMSEVVGRLPAVLSIEPPRAGAWLLAQHYAGDDPRQVVPMLHDIVRRNRLRHPAVLGAGPIEVLKP</sequence>
<reference evidence="4" key="1">
    <citation type="journal article" date="2019" name="Int. J. Syst. Evol. Microbiol.">
        <title>The Global Catalogue of Microorganisms (GCM) 10K type strain sequencing project: providing services to taxonomists for standard genome sequencing and annotation.</title>
        <authorList>
            <consortium name="The Broad Institute Genomics Platform"/>
            <consortium name="The Broad Institute Genome Sequencing Center for Infectious Disease"/>
            <person name="Wu L."/>
            <person name="Ma J."/>
        </authorList>
    </citation>
    <scope>NUCLEOTIDE SEQUENCE [LARGE SCALE GENOMIC DNA]</scope>
    <source>
        <strain evidence="4">NCAIM B.01391</strain>
    </source>
</reference>
<organism evidence="3 4">
    <name type="scientific">Bosea eneae</name>
    <dbReference type="NCBI Taxonomy" id="151454"/>
    <lineage>
        <taxon>Bacteria</taxon>
        <taxon>Pseudomonadati</taxon>
        <taxon>Pseudomonadota</taxon>
        <taxon>Alphaproteobacteria</taxon>
        <taxon>Hyphomicrobiales</taxon>
        <taxon>Boseaceae</taxon>
        <taxon>Bosea</taxon>
    </lineage>
</organism>
<evidence type="ECO:0000313" key="4">
    <source>
        <dbReference type="Proteomes" id="UP001596053"/>
    </source>
</evidence>
<keyword evidence="1" id="KW-1133">Transmembrane helix</keyword>
<dbReference type="RefSeq" id="WP_377799367.1">
    <property type="nucleotide sequence ID" value="NZ_JBHSLW010000024.1"/>
</dbReference>
<dbReference type="Pfam" id="PF07157">
    <property type="entry name" value="DNA_circ_N"/>
    <property type="match status" value="1"/>
</dbReference>
<proteinExistence type="predicted"/>
<gene>
    <name evidence="3" type="ORF">ACFPOB_15800</name>
</gene>
<dbReference type="InterPro" id="IPR009826">
    <property type="entry name" value="DNA_circ_N"/>
</dbReference>
<dbReference type="Proteomes" id="UP001596053">
    <property type="component" value="Unassembled WGS sequence"/>
</dbReference>